<dbReference type="Proteomes" id="UP001589865">
    <property type="component" value="Unassembled WGS sequence"/>
</dbReference>
<evidence type="ECO:0000256" key="1">
    <source>
        <dbReference type="SAM" id="MobiDB-lite"/>
    </source>
</evidence>
<feature type="region of interest" description="Disordered" evidence="1">
    <location>
        <begin position="1"/>
        <end position="22"/>
    </location>
</feature>
<name>A0ABV6JNX0_9PROT</name>
<accession>A0ABV6JNX0</accession>
<dbReference type="InterPro" id="IPR017853">
    <property type="entry name" value="GH"/>
</dbReference>
<keyword evidence="3" id="KW-1185">Reference proteome</keyword>
<evidence type="ECO:0000313" key="3">
    <source>
        <dbReference type="Proteomes" id="UP001589865"/>
    </source>
</evidence>
<organism evidence="2 3">
    <name type="scientific">Roseomonas elaeocarpi</name>
    <dbReference type="NCBI Taxonomy" id="907779"/>
    <lineage>
        <taxon>Bacteria</taxon>
        <taxon>Pseudomonadati</taxon>
        <taxon>Pseudomonadota</taxon>
        <taxon>Alphaproteobacteria</taxon>
        <taxon>Acetobacterales</taxon>
        <taxon>Roseomonadaceae</taxon>
        <taxon>Roseomonas</taxon>
    </lineage>
</organism>
<gene>
    <name evidence="2" type="ORF">ACFFGY_04055</name>
</gene>
<dbReference type="SUPFAM" id="SSF51445">
    <property type="entry name" value="(Trans)glycosidases"/>
    <property type="match status" value="1"/>
</dbReference>
<comment type="caution">
    <text evidence="2">The sequence shown here is derived from an EMBL/GenBank/DDBJ whole genome shotgun (WGS) entry which is preliminary data.</text>
</comment>
<dbReference type="RefSeq" id="WP_377043104.1">
    <property type="nucleotide sequence ID" value="NZ_JBHLUN010000002.1"/>
</dbReference>
<reference evidence="2 3" key="1">
    <citation type="submission" date="2024-09" db="EMBL/GenBank/DDBJ databases">
        <authorList>
            <person name="Sun Q."/>
            <person name="Mori K."/>
        </authorList>
    </citation>
    <scope>NUCLEOTIDE SEQUENCE [LARGE SCALE GENOMIC DNA]</scope>
    <source>
        <strain evidence="2 3">TBRC 5777</strain>
    </source>
</reference>
<proteinExistence type="predicted"/>
<feature type="compositionally biased region" description="Basic and acidic residues" evidence="1">
    <location>
        <begin position="11"/>
        <end position="22"/>
    </location>
</feature>
<protein>
    <submittedName>
        <fullName evidence="2">Beta-glucosidase</fullName>
    </submittedName>
</protein>
<sequence length="398" mass="45237">MSPNELLQTEPRPESYLDDRTTRAPGFRPSLFRSFFLGGFECSSHRRGDRSRIDMMEATRHDVLAENDYRQLAGYGIRSVRDGLRWHRIETSPGRYDWSEVLPMLRSAERLGTEVSWDLLHYGWPDDLDAWSGEFVDRFARYAAAFARLHGEETGRAPTVCPVNEISFMAFAAGDRGWMNPWGIGRGGEFKRQMVRTALAGARAVREAAPGARILAIDPIINIAPRDGDDPEPVERYNGGQYEAWDMLFGHIAPELGGGPDAADVIGFNFYWNNQWIDNSHPLSPFDKRYIPPRELFRRTWERYGLPIFMAETSIEGDRRPGWLRFMGEEVRAAIRDGVPIEGMCLYPVLSHPGWDDGRYCPNGLLEMATEGDGRVVDAPLLAELREQQRLFAAMFGD</sequence>
<dbReference type="Gene3D" id="3.20.20.80">
    <property type="entry name" value="Glycosidases"/>
    <property type="match status" value="1"/>
</dbReference>
<dbReference type="EMBL" id="JBHLUN010000002">
    <property type="protein sequence ID" value="MFC0407408.1"/>
    <property type="molecule type" value="Genomic_DNA"/>
</dbReference>
<evidence type="ECO:0000313" key="2">
    <source>
        <dbReference type="EMBL" id="MFC0407408.1"/>
    </source>
</evidence>